<feature type="transmembrane region" description="Helical" evidence="7">
    <location>
        <begin position="128"/>
        <end position="150"/>
    </location>
</feature>
<feature type="transmembrane region" description="Helical" evidence="7">
    <location>
        <begin position="195"/>
        <end position="216"/>
    </location>
</feature>
<keyword evidence="3 7" id="KW-0812">Transmembrane</keyword>
<comment type="subcellular location">
    <subcellularLocation>
        <location evidence="1">Membrane</location>
        <topology evidence="1">Multi-pass membrane protein</topology>
    </subcellularLocation>
</comment>
<evidence type="ECO:0000256" key="1">
    <source>
        <dbReference type="ARBA" id="ARBA00004141"/>
    </source>
</evidence>
<name>X1ME26_9ZZZZ</name>
<keyword evidence="4 7" id="KW-1133">Transmembrane helix</keyword>
<evidence type="ECO:0000256" key="5">
    <source>
        <dbReference type="ARBA" id="ARBA00023136"/>
    </source>
</evidence>
<evidence type="ECO:0000259" key="8">
    <source>
        <dbReference type="Pfam" id="PF03600"/>
    </source>
</evidence>
<dbReference type="InterPro" id="IPR004680">
    <property type="entry name" value="Cit_transptr-like_dom"/>
</dbReference>
<feature type="transmembrane region" description="Helical" evidence="7">
    <location>
        <begin position="21"/>
        <end position="40"/>
    </location>
</feature>
<sequence>MVGDFPNILIGTEAGIPFYQFTSYMLPICLLELFVLLVYLRFAQPSLFKAAVLLHSLSADGYPNFEPPDEDCPELSDPADRAGGHNTLLNTIRHRLPKAIKSRYILRRGLIILAIVIVGFLLSDILNWSPAVIAIAGGIIALVFGGCEPFSLLQKVSIRDILFFSGLFVLVGAAEASGGLGYVSGTIVHLSFGNTLILCLLLMWAGAFATCFLNAGPTTALFLPIVLSFKSAAPHSLYWWSLSLGVCAGSSGTLVGATAGSVTATMIDRFVKEQNKFTAGSAEDEQIGPSEAVGDSPNSADKDSQKLTKLTFKEYASLGFPIMLIFLLISSIYITVLYRW</sequence>
<dbReference type="InterPro" id="IPR051475">
    <property type="entry name" value="Diverse_Ion_Transporter"/>
</dbReference>
<dbReference type="GO" id="GO:0016020">
    <property type="term" value="C:membrane"/>
    <property type="evidence" value="ECO:0007669"/>
    <property type="project" value="UniProtKB-SubCell"/>
</dbReference>
<evidence type="ECO:0000256" key="6">
    <source>
        <dbReference type="SAM" id="MobiDB-lite"/>
    </source>
</evidence>
<reference evidence="9" key="1">
    <citation type="journal article" date="2014" name="Front. Microbiol.">
        <title>High frequency of phylogenetically diverse reductive dehalogenase-homologous genes in deep subseafloor sedimentary metagenomes.</title>
        <authorList>
            <person name="Kawai M."/>
            <person name="Futagami T."/>
            <person name="Toyoda A."/>
            <person name="Takaki Y."/>
            <person name="Nishi S."/>
            <person name="Hori S."/>
            <person name="Arai W."/>
            <person name="Tsubouchi T."/>
            <person name="Morono Y."/>
            <person name="Uchiyama I."/>
            <person name="Ito T."/>
            <person name="Fujiyama A."/>
            <person name="Inagaki F."/>
            <person name="Takami H."/>
        </authorList>
    </citation>
    <scope>NUCLEOTIDE SEQUENCE</scope>
    <source>
        <strain evidence="9">Expedition CK06-06</strain>
    </source>
</reference>
<feature type="region of interest" description="Disordered" evidence="6">
    <location>
        <begin position="279"/>
        <end position="302"/>
    </location>
</feature>
<evidence type="ECO:0000256" key="7">
    <source>
        <dbReference type="SAM" id="Phobius"/>
    </source>
</evidence>
<protein>
    <recommendedName>
        <fullName evidence="8">Citrate transporter-like domain-containing protein</fullName>
    </recommendedName>
</protein>
<evidence type="ECO:0000256" key="4">
    <source>
        <dbReference type="ARBA" id="ARBA00022989"/>
    </source>
</evidence>
<evidence type="ECO:0000256" key="2">
    <source>
        <dbReference type="ARBA" id="ARBA00022448"/>
    </source>
</evidence>
<feature type="transmembrane region" description="Helical" evidence="7">
    <location>
        <begin position="162"/>
        <end position="183"/>
    </location>
</feature>
<comment type="caution">
    <text evidence="9">The sequence shown here is derived from an EMBL/GenBank/DDBJ whole genome shotgun (WGS) entry which is preliminary data.</text>
</comment>
<accession>X1ME26</accession>
<dbReference type="AlphaFoldDB" id="X1ME26"/>
<evidence type="ECO:0000313" key="9">
    <source>
        <dbReference type="EMBL" id="GAI16351.1"/>
    </source>
</evidence>
<feature type="transmembrane region" description="Helical" evidence="7">
    <location>
        <begin position="315"/>
        <end position="338"/>
    </location>
</feature>
<feature type="transmembrane region" description="Helical" evidence="7">
    <location>
        <begin position="237"/>
        <end position="259"/>
    </location>
</feature>
<keyword evidence="2" id="KW-0813">Transport</keyword>
<dbReference type="EMBL" id="BARV01006722">
    <property type="protein sequence ID" value="GAI16351.1"/>
    <property type="molecule type" value="Genomic_DNA"/>
</dbReference>
<keyword evidence="5 7" id="KW-0472">Membrane</keyword>
<feature type="domain" description="Citrate transporter-like" evidence="8">
    <location>
        <begin position="1"/>
        <end position="245"/>
    </location>
</feature>
<dbReference type="Pfam" id="PF03600">
    <property type="entry name" value="CitMHS"/>
    <property type="match status" value="1"/>
</dbReference>
<proteinExistence type="predicted"/>
<dbReference type="PANTHER" id="PTHR43568">
    <property type="entry name" value="P PROTEIN"/>
    <property type="match status" value="1"/>
</dbReference>
<gene>
    <name evidence="9" type="ORF">S06H3_13769</name>
</gene>
<dbReference type="GO" id="GO:0055085">
    <property type="term" value="P:transmembrane transport"/>
    <property type="evidence" value="ECO:0007669"/>
    <property type="project" value="InterPro"/>
</dbReference>
<dbReference type="PANTHER" id="PTHR43568:SF1">
    <property type="entry name" value="P PROTEIN"/>
    <property type="match status" value="1"/>
</dbReference>
<organism evidence="9">
    <name type="scientific">marine sediment metagenome</name>
    <dbReference type="NCBI Taxonomy" id="412755"/>
    <lineage>
        <taxon>unclassified sequences</taxon>
        <taxon>metagenomes</taxon>
        <taxon>ecological metagenomes</taxon>
    </lineage>
</organism>
<feature type="transmembrane region" description="Helical" evidence="7">
    <location>
        <begin position="105"/>
        <end position="122"/>
    </location>
</feature>
<evidence type="ECO:0000256" key="3">
    <source>
        <dbReference type="ARBA" id="ARBA00022692"/>
    </source>
</evidence>